<gene>
    <name evidence="1" type="ORF">NPIL_648731</name>
</gene>
<evidence type="ECO:0000313" key="1">
    <source>
        <dbReference type="EMBL" id="GFU10889.1"/>
    </source>
</evidence>
<evidence type="ECO:0008006" key="3">
    <source>
        <dbReference type="Google" id="ProtNLM"/>
    </source>
</evidence>
<keyword evidence="2" id="KW-1185">Reference proteome</keyword>
<evidence type="ECO:0000313" key="2">
    <source>
        <dbReference type="Proteomes" id="UP000887013"/>
    </source>
</evidence>
<name>A0A8X6UEG8_NEPPI</name>
<accession>A0A8X6UEG8</accession>
<comment type="caution">
    <text evidence="1">The sequence shown here is derived from an EMBL/GenBank/DDBJ whole genome shotgun (WGS) entry which is preliminary data.</text>
</comment>
<dbReference type="AlphaFoldDB" id="A0A8X6UEG8"/>
<dbReference type="EMBL" id="BMAW01029179">
    <property type="protein sequence ID" value="GFU10889.1"/>
    <property type="molecule type" value="Genomic_DNA"/>
</dbReference>
<dbReference type="Proteomes" id="UP000887013">
    <property type="component" value="Unassembled WGS sequence"/>
</dbReference>
<reference evidence="1" key="1">
    <citation type="submission" date="2020-08" db="EMBL/GenBank/DDBJ databases">
        <title>Multicomponent nature underlies the extraordinary mechanical properties of spider dragline silk.</title>
        <authorList>
            <person name="Kono N."/>
            <person name="Nakamura H."/>
            <person name="Mori M."/>
            <person name="Yoshida Y."/>
            <person name="Ohtoshi R."/>
            <person name="Malay A.D."/>
            <person name="Moran D.A.P."/>
            <person name="Tomita M."/>
            <person name="Numata K."/>
            <person name="Arakawa K."/>
        </authorList>
    </citation>
    <scope>NUCLEOTIDE SEQUENCE</scope>
</reference>
<dbReference type="OrthoDB" id="6436711at2759"/>
<protein>
    <recommendedName>
        <fullName evidence="3">Mos1 transposase HTH domain-containing protein</fullName>
    </recommendedName>
</protein>
<sequence>MKDEFNAVYGDTTSLFTTVKFWAAEFKRSRTSLGNGDRLGRSETATTVDNITKGHQMVLDDRGMNVKTSSKIAFTDLLFLKNFSVKKI</sequence>
<organism evidence="1 2">
    <name type="scientific">Nephila pilipes</name>
    <name type="common">Giant wood spider</name>
    <name type="synonym">Nephila maculata</name>
    <dbReference type="NCBI Taxonomy" id="299642"/>
    <lineage>
        <taxon>Eukaryota</taxon>
        <taxon>Metazoa</taxon>
        <taxon>Ecdysozoa</taxon>
        <taxon>Arthropoda</taxon>
        <taxon>Chelicerata</taxon>
        <taxon>Arachnida</taxon>
        <taxon>Araneae</taxon>
        <taxon>Araneomorphae</taxon>
        <taxon>Entelegynae</taxon>
        <taxon>Araneoidea</taxon>
        <taxon>Nephilidae</taxon>
        <taxon>Nephila</taxon>
    </lineage>
</organism>
<proteinExistence type="predicted"/>